<evidence type="ECO:0000313" key="2">
    <source>
        <dbReference type="EMBL" id="RZC68707.1"/>
    </source>
</evidence>
<dbReference type="Gramene" id="RZC68707">
    <property type="protein sequence ID" value="RZC68707"/>
    <property type="gene ID" value="C5167_032513"/>
</dbReference>
<gene>
    <name evidence="2" type="ORF">C5167_032513</name>
</gene>
<evidence type="ECO:0000256" key="1">
    <source>
        <dbReference type="SAM" id="MobiDB-lite"/>
    </source>
</evidence>
<reference evidence="2 3" key="1">
    <citation type="journal article" date="2018" name="Science">
        <title>The opium poppy genome and morphinan production.</title>
        <authorList>
            <person name="Guo L."/>
            <person name="Winzer T."/>
            <person name="Yang X."/>
            <person name="Li Y."/>
            <person name="Ning Z."/>
            <person name="He Z."/>
            <person name="Teodor R."/>
            <person name="Lu Y."/>
            <person name="Bowser T.A."/>
            <person name="Graham I.A."/>
            <person name="Ye K."/>
        </authorList>
    </citation>
    <scope>NUCLEOTIDE SEQUENCE [LARGE SCALE GENOMIC DNA]</scope>
    <source>
        <strain evidence="3">cv. HN1</strain>
        <tissue evidence="2">Leaves</tissue>
    </source>
</reference>
<proteinExistence type="predicted"/>
<organism evidence="2 3">
    <name type="scientific">Papaver somniferum</name>
    <name type="common">Opium poppy</name>
    <dbReference type="NCBI Taxonomy" id="3469"/>
    <lineage>
        <taxon>Eukaryota</taxon>
        <taxon>Viridiplantae</taxon>
        <taxon>Streptophyta</taxon>
        <taxon>Embryophyta</taxon>
        <taxon>Tracheophyta</taxon>
        <taxon>Spermatophyta</taxon>
        <taxon>Magnoliopsida</taxon>
        <taxon>Ranunculales</taxon>
        <taxon>Papaveraceae</taxon>
        <taxon>Papaveroideae</taxon>
        <taxon>Papaver</taxon>
    </lineage>
</organism>
<keyword evidence="3" id="KW-1185">Reference proteome</keyword>
<dbReference type="PANTHER" id="PTHR37076">
    <property type="entry name" value="HISTONE-LYSINE N-METHYLTRANSFERASE, H3 LYSINE-79 SPECIFIC-LIKE-RELATED"/>
    <property type="match status" value="1"/>
</dbReference>
<protein>
    <submittedName>
        <fullName evidence="2">Uncharacterized protein</fullName>
    </submittedName>
</protein>
<dbReference type="AlphaFoldDB" id="A0A4Y7K718"/>
<accession>A0A4Y7K718</accession>
<dbReference type="EMBL" id="CM010721">
    <property type="protein sequence ID" value="RZC68707.1"/>
    <property type="molecule type" value="Genomic_DNA"/>
</dbReference>
<dbReference type="OMA" id="MQTRILH"/>
<sequence length="455" mass="54304">MIPPTPRRKKWTEEEERTLIDKYGEMLHNGTLSKMKTREKKFRPIAAQVNSLHHCLDPITFPWQWSWKDTSTKVQNMRHQYLLVKQKIKKPREEIIDTDINHNHNEEVDDEILDIEEFDWGEGLTHWPNFLRYKNVFGDVALGGFNGHNHNNNIVGNELMIRVENGRNYNRSIVDVSRFGNLGEDGFGVGIDDGGENGVLGLGLGGFDYDGEEGDGRNDMNGNVKENGGGDRYEYEEFGYRSRKKRKKLKGTDKKIWGFLNSQFVKLREREARYEDREAERERERQRREQIRLEQEQERERRLMEREKEREDRERSREKMRRERIREWETMENESIERERRRREEELVLEREWEERMQRRRLDWKKRMDGMLTQHRIAMDQMQTRILHDQQTVTNQLLGVLSHWTGHSHGLPDHTGSGNAYLSQMIQNLHPVNGIVHGENRVEVDNQDDQYIVDG</sequence>
<feature type="region of interest" description="Disordered" evidence="1">
    <location>
        <begin position="212"/>
        <end position="232"/>
    </location>
</feature>
<dbReference type="PANTHER" id="PTHR37076:SF4">
    <property type="entry name" value="HISTONE-LYSINE N-METHYLTRANSFERASE, H3 LYSINE-79 SPECIFIC-LIKE"/>
    <property type="match status" value="1"/>
</dbReference>
<dbReference type="Proteomes" id="UP000316621">
    <property type="component" value="Chromosome 7"/>
</dbReference>
<feature type="region of interest" description="Disordered" evidence="1">
    <location>
        <begin position="296"/>
        <end position="316"/>
    </location>
</feature>
<dbReference type="STRING" id="3469.A0A4Y7K718"/>
<evidence type="ECO:0000313" key="3">
    <source>
        <dbReference type="Proteomes" id="UP000316621"/>
    </source>
</evidence>
<name>A0A4Y7K718_PAPSO</name>